<name>A0A261TMZ0_9BORD</name>
<keyword evidence="1" id="KW-0732">Signal</keyword>
<feature type="signal peptide" evidence="1">
    <location>
        <begin position="1"/>
        <end position="22"/>
    </location>
</feature>
<protein>
    <recommendedName>
        <fullName evidence="4">Lipoprotein</fullName>
    </recommendedName>
</protein>
<evidence type="ECO:0000313" key="3">
    <source>
        <dbReference type="Proteomes" id="UP000216885"/>
    </source>
</evidence>
<dbReference type="OrthoDB" id="8686017at2"/>
<accession>A0A261TMZ0</accession>
<organism evidence="2 3">
    <name type="scientific">Bordetella genomosp. 4</name>
    <dbReference type="NCBI Taxonomy" id="463044"/>
    <lineage>
        <taxon>Bacteria</taxon>
        <taxon>Pseudomonadati</taxon>
        <taxon>Pseudomonadota</taxon>
        <taxon>Betaproteobacteria</taxon>
        <taxon>Burkholderiales</taxon>
        <taxon>Alcaligenaceae</taxon>
        <taxon>Bordetella</taxon>
    </lineage>
</organism>
<evidence type="ECO:0000313" key="2">
    <source>
        <dbReference type="EMBL" id="OZI51024.1"/>
    </source>
</evidence>
<comment type="caution">
    <text evidence="2">The sequence shown here is derived from an EMBL/GenBank/DDBJ whole genome shotgun (WGS) entry which is preliminary data.</text>
</comment>
<dbReference type="Proteomes" id="UP000216885">
    <property type="component" value="Unassembled WGS sequence"/>
</dbReference>
<sequence>MFCCRVPRTTALRLCCAVLLLAAGCTPSYNWREMAVADGYVQAAFPAKVETETRTISLGGQALAFTLATAQVDQAMFAVGSAPLPEAIAKDRAAREALGQALMRSLYVNIGAPVPSPLPNFGDEIVARGRAGQHPAWLMARVWVTDTMLIDAVAAGTDQSLPVDPAQEFVRAVKLK</sequence>
<keyword evidence="3" id="KW-1185">Reference proteome</keyword>
<evidence type="ECO:0000256" key="1">
    <source>
        <dbReference type="SAM" id="SignalP"/>
    </source>
</evidence>
<dbReference type="AlphaFoldDB" id="A0A261TMZ0"/>
<proteinExistence type="predicted"/>
<evidence type="ECO:0008006" key="4">
    <source>
        <dbReference type="Google" id="ProtNLM"/>
    </source>
</evidence>
<gene>
    <name evidence="2" type="ORF">CAL20_24175</name>
</gene>
<feature type="chain" id="PRO_5012514854" description="Lipoprotein" evidence="1">
    <location>
        <begin position="23"/>
        <end position="176"/>
    </location>
</feature>
<reference evidence="2 3" key="1">
    <citation type="submission" date="2017-05" db="EMBL/GenBank/DDBJ databases">
        <title>Complete and WGS of Bordetella genogroups.</title>
        <authorList>
            <person name="Spilker T."/>
            <person name="LiPuma J."/>
        </authorList>
    </citation>
    <scope>NUCLEOTIDE SEQUENCE [LARGE SCALE GENOMIC DNA]</scope>
    <source>
        <strain evidence="2 3">AU9919</strain>
    </source>
</reference>
<dbReference type="EMBL" id="NEVQ01000022">
    <property type="protein sequence ID" value="OZI51024.1"/>
    <property type="molecule type" value="Genomic_DNA"/>
</dbReference>
<dbReference type="PROSITE" id="PS51257">
    <property type="entry name" value="PROKAR_LIPOPROTEIN"/>
    <property type="match status" value="1"/>
</dbReference>